<keyword evidence="2 4" id="KW-0863">Zinc-finger</keyword>
<dbReference type="Proteomes" id="UP001154282">
    <property type="component" value="Unassembled WGS sequence"/>
</dbReference>
<evidence type="ECO:0000256" key="1">
    <source>
        <dbReference type="ARBA" id="ARBA00022723"/>
    </source>
</evidence>
<feature type="region of interest" description="Disordered" evidence="5">
    <location>
        <begin position="33"/>
        <end position="52"/>
    </location>
</feature>
<keyword evidence="9" id="KW-1185">Reference proteome</keyword>
<dbReference type="PROSITE" id="PS51050">
    <property type="entry name" value="ZF_CW"/>
    <property type="match status" value="1"/>
</dbReference>
<keyword evidence="1" id="KW-0479">Metal-binding</keyword>
<feature type="domain" description="CW-type" evidence="7">
    <location>
        <begin position="353"/>
        <end position="418"/>
    </location>
</feature>
<dbReference type="Gene3D" id="3.30.40.100">
    <property type="match status" value="1"/>
</dbReference>
<dbReference type="PROSITE" id="PS01359">
    <property type="entry name" value="ZF_PHD_1"/>
    <property type="match status" value="1"/>
</dbReference>
<organism evidence="8 9">
    <name type="scientific">Linum tenue</name>
    <dbReference type="NCBI Taxonomy" id="586396"/>
    <lineage>
        <taxon>Eukaryota</taxon>
        <taxon>Viridiplantae</taxon>
        <taxon>Streptophyta</taxon>
        <taxon>Embryophyta</taxon>
        <taxon>Tracheophyta</taxon>
        <taxon>Spermatophyta</taxon>
        <taxon>Magnoliopsida</taxon>
        <taxon>eudicotyledons</taxon>
        <taxon>Gunneridae</taxon>
        <taxon>Pentapetalae</taxon>
        <taxon>rosids</taxon>
        <taxon>fabids</taxon>
        <taxon>Malpighiales</taxon>
        <taxon>Linaceae</taxon>
        <taxon>Linum</taxon>
    </lineage>
</organism>
<dbReference type="InterPro" id="IPR011011">
    <property type="entry name" value="Znf_FYVE_PHD"/>
</dbReference>
<evidence type="ECO:0000256" key="3">
    <source>
        <dbReference type="ARBA" id="ARBA00022833"/>
    </source>
</evidence>
<evidence type="ECO:0000256" key="2">
    <source>
        <dbReference type="ARBA" id="ARBA00022771"/>
    </source>
</evidence>
<dbReference type="SUPFAM" id="SSF57903">
    <property type="entry name" value="FYVE/PHD zinc finger"/>
    <property type="match status" value="1"/>
</dbReference>
<reference evidence="8" key="1">
    <citation type="submission" date="2022-08" db="EMBL/GenBank/DDBJ databases">
        <authorList>
            <person name="Gutierrez-Valencia J."/>
        </authorList>
    </citation>
    <scope>NUCLEOTIDE SEQUENCE</scope>
</reference>
<dbReference type="EMBL" id="CAMGYJ010000002">
    <property type="protein sequence ID" value="CAI0376481.1"/>
    <property type="molecule type" value="Genomic_DNA"/>
</dbReference>
<dbReference type="InterPro" id="IPR019787">
    <property type="entry name" value="Znf_PHD-finger"/>
</dbReference>
<evidence type="ECO:0000256" key="5">
    <source>
        <dbReference type="SAM" id="MobiDB-lite"/>
    </source>
</evidence>
<dbReference type="InterPro" id="IPR011124">
    <property type="entry name" value="Znf_CW"/>
</dbReference>
<gene>
    <name evidence="8" type="ORF">LITE_LOCUS1037</name>
</gene>
<dbReference type="InterPro" id="IPR013083">
    <property type="entry name" value="Znf_RING/FYVE/PHD"/>
</dbReference>
<comment type="caution">
    <text evidence="8">The sequence shown here is derived from an EMBL/GenBank/DDBJ whole genome shotgun (WGS) entry which is preliminary data.</text>
</comment>
<accession>A0AAV0GUW4</accession>
<evidence type="ECO:0000313" key="8">
    <source>
        <dbReference type="EMBL" id="CAI0376481.1"/>
    </source>
</evidence>
<evidence type="ECO:0000259" key="7">
    <source>
        <dbReference type="PROSITE" id="PS51050"/>
    </source>
</evidence>
<dbReference type="Gene3D" id="3.30.40.10">
    <property type="entry name" value="Zinc/RING finger domain, C3HC4 (zinc finger)"/>
    <property type="match status" value="1"/>
</dbReference>
<keyword evidence="3" id="KW-0862">Zinc</keyword>
<feature type="compositionally biased region" description="Low complexity" evidence="5">
    <location>
        <begin position="97"/>
        <end position="112"/>
    </location>
</feature>
<protein>
    <submittedName>
        <fullName evidence="8">Uncharacterized protein</fullName>
    </submittedName>
</protein>
<dbReference type="InterPro" id="IPR001965">
    <property type="entry name" value="Znf_PHD"/>
</dbReference>
<dbReference type="Pfam" id="PF00628">
    <property type="entry name" value="PHD"/>
    <property type="match status" value="1"/>
</dbReference>
<evidence type="ECO:0000259" key="6">
    <source>
        <dbReference type="PROSITE" id="PS50016"/>
    </source>
</evidence>
<evidence type="ECO:0000313" key="9">
    <source>
        <dbReference type="Proteomes" id="UP001154282"/>
    </source>
</evidence>
<name>A0AAV0GUW4_9ROSI</name>
<dbReference type="InterPro" id="IPR019786">
    <property type="entry name" value="Zinc_finger_PHD-type_CS"/>
</dbReference>
<dbReference type="AlphaFoldDB" id="A0AAV0GUW4"/>
<dbReference type="GO" id="GO:0008270">
    <property type="term" value="F:zinc ion binding"/>
    <property type="evidence" value="ECO:0007669"/>
    <property type="project" value="UniProtKB-KW"/>
</dbReference>
<dbReference type="FunFam" id="3.30.40.100:FF:000005">
    <property type="entry name" value="uncharacterized protein LOC106759733 isoform X4"/>
    <property type="match status" value="1"/>
</dbReference>
<dbReference type="SMART" id="SM00249">
    <property type="entry name" value="PHD"/>
    <property type="match status" value="1"/>
</dbReference>
<dbReference type="PROSITE" id="PS50016">
    <property type="entry name" value="ZF_PHD_2"/>
    <property type="match status" value="1"/>
</dbReference>
<proteinExistence type="predicted"/>
<sequence length="441" mass="49223">MVLQRSVEGPVSCSLNRKNEDVAWEWIPESEAWKPCSQPEDGAEDDNADPSSHCSSFLFSGSNVQYKRRRIRRNSLILFTEAACEDEVELDSDSQQERSASGSSSKRVQGSVIGAEIGKDDLRLLDESGGPELRSRECDKEHISCGTSLTRTTGDVKCWISDPEESEQDLQIKEICISVLKHHGIPLGNGPKSKPAFDPASENAYQSCEACGVLDSIVNMIICDDCEEAFHLSCSGTNQKTLEDADEWYCKACLKLKGKDAKGPLHVKSRGMKGWSLGPNQKLGRIARMLKYPDSHVSLVRIGDPFQATVPEWRGKNTDLVFRGSDCIGEPIEMDPLETLGLHGCAKDNILKPSSMSNWLQCREVLDDQPKERGYERVCGKWRRAPLSAVQSDDWECSCALPWDPFHADCNVPQELESEKVLVQLKYIEQLKCRLAAKKRK</sequence>
<evidence type="ECO:0000256" key="4">
    <source>
        <dbReference type="PROSITE-ProRule" id="PRU00146"/>
    </source>
</evidence>
<feature type="domain" description="PHD-type" evidence="6">
    <location>
        <begin position="205"/>
        <end position="256"/>
    </location>
</feature>
<feature type="region of interest" description="Disordered" evidence="5">
    <location>
        <begin position="90"/>
        <end position="112"/>
    </location>
</feature>